<feature type="transmembrane region" description="Helical" evidence="1">
    <location>
        <begin position="336"/>
        <end position="356"/>
    </location>
</feature>
<gene>
    <name evidence="2" type="ORF">DYB32_010163</name>
</gene>
<keyword evidence="1" id="KW-0812">Transmembrane</keyword>
<feature type="non-terminal residue" evidence="2">
    <location>
        <position position="419"/>
    </location>
</feature>
<feature type="transmembrane region" description="Helical" evidence="1">
    <location>
        <begin position="26"/>
        <end position="45"/>
    </location>
</feature>
<sequence length="419" mass="46285">MPTESLLQTARNSSAGYVLCTHGLPALRMFVSAVCLFLVLVDVIVNNWEFNDLVGNARTLLTPVLNVASQQDLTNAFTFADGSSLDSVSSVGLYMINYTLQTIHAHDSNMYVLSADSYTVDSPVNDICGMLVQSYRLANTSSSFVSLGVVQDGIEYVRGTAMTNLLQGTRPIPPPGSNHDALVSFGYLPSRIDADMRLTTPVKVPPPESVAFANVSMYRFCARAYCTGCDPTIELGQDLCTVQTSFSPTTRTLVVHSSVAIAGHSRVLGMMMTRSAVSVGSLYVRALCVLFGLAAFATSHKTVRWTDSVSLASWYKKLVYIAAPAQYRYQCRSVDFSYFCFNSDVFVVGYVVAVLLDEKACNLYSRTLHKWNDETIDSWTSRWVFVRIAAMNFRWVWLNCFLVKVIKVLANVLSTARYT</sequence>
<evidence type="ECO:0000313" key="3">
    <source>
        <dbReference type="Proteomes" id="UP000285060"/>
    </source>
</evidence>
<dbReference type="EMBL" id="QUSY01002801">
    <property type="protein sequence ID" value="RHY19850.1"/>
    <property type="molecule type" value="Genomic_DNA"/>
</dbReference>
<feature type="transmembrane region" description="Helical" evidence="1">
    <location>
        <begin position="276"/>
        <end position="297"/>
    </location>
</feature>
<keyword evidence="3" id="KW-1185">Reference proteome</keyword>
<dbReference type="Proteomes" id="UP000285060">
    <property type="component" value="Unassembled WGS sequence"/>
</dbReference>
<organism evidence="2 3">
    <name type="scientific">Aphanomyces invadans</name>
    <dbReference type="NCBI Taxonomy" id="157072"/>
    <lineage>
        <taxon>Eukaryota</taxon>
        <taxon>Sar</taxon>
        <taxon>Stramenopiles</taxon>
        <taxon>Oomycota</taxon>
        <taxon>Saprolegniomycetes</taxon>
        <taxon>Saprolegniales</taxon>
        <taxon>Verrucalvaceae</taxon>
        <taxon>Aphanomyces</taxon>
    </lineage>
</organism>
<dbReference type="AlphaFoldDB" id="A0A418AGK4"/>
<keyword evidence="1" id="KW-1133">Transmembrane helix</keyword>
<comment type="caution">
    <text evidence="2">The sequence shown here is derived from an EMBL/GenBank/DDBJ whole genome shotgun (WGS) entry which is preliminary data.</text>
</comment>
<name>A0A418AGK4_9STRA</name>
<dbReference type="VEuPathDB" id="FungiDB:H310_11194"/>
<protein>
    <submittedName>
        <fullName evidence="2">Uncharacterized protein</fullName>
    </submittedName>
</protein>
<accession>A0A418AGK4</accession>
<proteinExistence type="predicted"/>
<reference evidence="2 3" key="1">
    <citation type="submission" date="2018-08" db="EMBL/GenBank/DDBJ databases">
        <title>Aphanomyces genome sequencing and annotation.</title>
        <authorList>
            <person name="Minardi D."/>
            <person name="Oidtmann B."/>
            <person name="Van Der Giezen M."/>
            <person name="Studholme D.J."/>
        </authorList>
    </citation>
    <scope>NUCLEOTIDE SEQUENCE [LARGE SCALE GENOMIC DNA]</scope>
    <source>
        <strain evidence="2 3">NJM0002</strain>
    </source>
</reference>
<evidence type="ECO:0000313" key="2">
    <source>
        <dbReference type="EMBL" id="RHY19850.1"/>
    </source>
</evidence>
<evidence type="ECO:0000256" key="1">
    <source>
        <dbReference type="SAM" id="Phobius"/>
    </source>
</evidence>
<keyword evidence="1" id="KW-0472">Membrane</keyword>